<feature type="transmembrane region" description="Helical" evidence="11">
    <location>
        <begin position="479"/>
        <end position="503"/>
    </location>
</feature>
<evidence type="ECO:0000256" key="6">
    <source>
        <dbReference type="ARBA" id="ARBA00022824"/>
    </source>
</evidence>
<evidence type="ECO:0000256" key="3">
    <source>
        <dbReference type="ARBA" id="ARBA00022676"/>
    </source>
</evidence>
<comment type="similarity">
    <text evidence="2">Belongs to the UDP-glycosyltransferase family.</text>
</comment>
<sequence>MRFTFSVMKTALALVLLSLLTIKSEGSNILVLLPLPLYSHTNTFMPVFKELAIRGHNVTMVSPYPQKDSIPNWTEVIINGTAAEEKLGSAVKQMVGLNRYRFFSFIARVLSELMEVTFQEETLQNLIKAEDLQFDLVIIEPFVSEPLVAFGHKLNVPVVNIYPLAPSPWVSYLTGGEVSFSLMPNIRTEYTNQMTFLERLDNTLINLIELVTNYFYYIPRQEALMKKYMVYPGSDRLPDLLTMLQDISLTLLDYHMSVGYVEPLQPNQIPVGGLTLRTDGQLPKDLQDIMDESKSGVIYISFGSFLGSNQVPEEWLVALLEAMAKLDQTVLFKWNMDIPKKPKNVIVRKWYPQSSVLTHPNLRLFVTHSGLHSITEATYFGIPLVCMPFFTDQLYNSKFVQQAGYGLIVREENRTSENIYWAINTVLNDPRFKEKALERSKIVKDRPQTALESAVYWIEYVLRHKGAKHLKPARAQFNIYQALSIDVAACFLVVISLSLLIVYKSIRIVCCAICSRAPKVKKD</sequence>
<dbReference type="InterPro" id="IPR050271">
    <property type="entry name" value="UDP-glycosyltransferase"/>
</dbReference>
<evidence type="ECO:0000256" key="9">
    <source>
        <dbReference type="ARBA" id="ARBA00023180"/>
    </source>
</evidence>
<dbReference type="GO" id="GO:0008194">
    <property type="term" value="F:UDP-glycosyltransferase activity"/>
    <property type="evidence" value="ECO:0007669"/>
    <property type="project" value="InterPro"/>
</dbReference>
<proteinExistence type="inferred from homology"/>
<keyword evidence="3" id="KW-0328">Glycosyltransferase</keyword>
<dbReference type="OrthoDB" id="5835829at2759"/>
<protein>
    <recommendedName>
        <fullName evidence="15">UDP-glucuronosyltransferase</fullName>
    </recommendedName>
</protein>
<dbReference type="GO" id="GO:0005783">
    <property type="term" value="C:endoplasmic reticulum"/>
    <property type="evidence" value="ECO:0007669"/>
    <property type="project" value="UniProtKB-SubCell"/>
</dbReference>
<keyword evidence="5 11" id="KW-0812">Transmembrane</keyword>
<evidence type="ECO:0008006" key="15">
    <source>
        <dbReference type="Google" id="ProtNLM"/>
    </source>
</evidence>
<dbReference type="Proteomes" id="UP001152798">
    <property type="component" value="Chromosome 1"/>
</dbReference>
<evidence type="ECO:0000256" key="11">
    <source>
        <dbReference type="SAM" id="Phobius"/>
    </source>
</evidence>
<dbReference type="SUPFAM" id="SSF53756">
    <property type="entry name" value="UDP-Glycosyltransferase/glycogen phosphorylase"/>
    <property type="match status" value="1"/>
</dbReference>
<feature type="chain" id="PRO_5040449546" description="UDP-glucuronosyltransferase" evidence="12">
    <location>
        <begin position="27"/>
        <end position="523"/>
    </location>
</feature>
<keyword evidence="4" id="KW-0808">Transferase</keyword>
<dbReference type="PANTHER" id="PTHR48043:SF159">
    <property type="entry name" value="EG:EG0003.4 PROTEIN-RELATED"/>
    <property type="match status" value="1"/>
</dbReference>
<reference evidence="13" key="1">
    <citation type="submission" date="2022-01" db="EMBL/GenBank/DDBJ databases">
        <authorList>
            <person name="King R."/>
        </authorList>
    </citation>
    <scope>NUCLEOTIDE SEQUENCE</scope>
</reference>
<dbReference type="InterPro" id="IPR002213">
    <property type="entry name" value="UDP_glucos_trans"/>
</dbReference>
<dbReference type="EMBL" id="OV725077">
    <property type="protein sequence ID" value="CAH1390771.1"/>
    <property type="molecule type" value="Genomic_DNA"/>
</dbReference>
<dbReference type="PANTHER" id="PTHR48043">
    <property type="entry name" value="EG:EG0003.4 PROTEIN-RELATED"/>
    <property type="match status" value="1"/>
</dbReference>
<evidence type="ECO:0000256" key="2">
    <source>
        <dbReference type="ARBA" id="ARBA00009995"/>
    </source>
</evidence>
<evidence type="ECO:0000256" key="8">
    <source>
        <dbReference type="ARBA" id="ARBA00023136"/>
    </source>
</evidence>
<name>A0A9P0EBD1_NEZVI</name>
<evidence type="ECO:0000313" key="14">
    <source>
        <dbReference type="Proteomes" id="UP001152798"/>
    </source>
</evidence>
<keyword evidence="9" id="KW-0325">Glycoprotein</keyword>
<gene>
    <name evidence="13" type="ORF">NEZAVI_LOCUS1913</name>
</gene>
<comment type="subcellular location">
    <subcellularLocation>
        <location evidence="10">Endomembrane system</location>
        <topology evidence="10">Single-pass type I membrane protein</topology>
    </subcellularLocation>
    <subcellularLocation>
        <location evidence="1">Endoplasmic reticulum</location>
    </subcellularLocation>
</comment>
<dbReference type="Pfam" id="PF00201">
    <property type="entry name" value="UDPGT"/>
    <property type="match status" value="1"/>
</dbReference>
<keyword evidence="12" id="KW-0732">Signal</keyword>
<evidence type="ECO:0000313" key="13">
    <source>
        <dbReference type="EMBL" id="CAH1390771.1"/>
    </source>
</evidence>
<evidence type="ECO:0000256" key="1">
    <source>
        <dbReference type="ARBA" id="ARBA00004240"/>
    </source>
</evidence>
<keyword evidence="14" id="KW-1185">Reference proteome</keyword>
<accession>A0A9P0EBD1</accession>
<feature type="signal peptide" evidence="12">
    <location>
        <begin position="1"/>
        <end position="26"/>
    </location>
</feature>
<evidence type="ECO:0000256" key="10">
    <source>
        <dbReference type="ARBA" id="ARBA00046288"/>
    </source>
</evidence>
<keyword evidence="6" id="KW-0256">Endoplasmic reticulum</keyword>
<keyword evidence="7 11" id="KW-1133">Transmembrane helix</keyword>
<evidence type="ECO:0000256" key="5">
    <source>
        <dbReference type="ARBA" id="ARBA00022692"/>
    </source>
</evidence>
<dbReference type="FunFam" id="3.40.50.2000:FF:000050">
    <property type="entry name" value="UDP-glucuronosyltransferase"/>
    <property type="match status" value="1"/>
</dbReference>
<dbReference type="AlphaFoldDB" id="A0A9P0EBD1"/>
<evidence type="ECO:0000256" key="4">
    <source>
        <dbReference type="ARBA" id="ARBA00022679"/>
    </source>
</evidence>
<keyword evidence="8 11" id="KW-0472">Membrane</keyword>
<evidence type="ECO:0000256" key="12">
    <source>
        <dbReference type="SAM" id="SignalP"/>
    </source>
</evidence>
<organism evidence="13 14">
    <name type="scientific">Nezara viridula</name>
    <name type="common">Southern green stink bug</name>
    <name type="synonym">Cimex viridulus</name>
    <dbReference type="NCBI Taxonomy" id="85310"/>
    <lineage>
        <taxon>Eukaryota</taxon>
        <taxon>Metazoa</taxon>
        <taxon>Ecdysozoa</taxon>
        <taxon>Arthropoda</taxon>
        <taxon>Hexapoda</taxon>
        <taxon>Insecta</taxon>
        <taxon>Pterygota</taxon>
        <taxon>Neoptera</taxon>
        <taxon>Paraneoptera</taxon>
        <taxon>Hemiptera</taxon>
        <taxon>Heteroptera</taxon>
        <taxon>Panheteroptera</taxon>
        <taxon>Pentatomomorpha</taxon>
        <taxon>Pentatomoidea</taxon>
        <taxon>Pentatomidae</taxon>
        <taxon>Pentatominae</taxon>
        <taxon>Nezara</taxon>
    </lineage>
</organism>
<evidence type="ECO:0000256" key="7">
    <source>
        <dbReference type="ARBA" id="ARBA00022989"/>
    </source>
</evidence>
<dbReference type="CDD" id="cd03784">
    <property type="entry name" value="GT1_Gtf-like"/>
    <property type="match status" value="1"/>
</dbReference>
<dbReference type="Gene3D" id="3.40.50.2000">
    <property type="entry name" value="Glycogen Phosphorylase B"/>
    <property type="match status" value="2"/>
</dbReference>